<gene>
    <name evidence="2" type="ORF">HNR07_004098</name>
</gene>
<proteinExistence type="predicted"/>
<dbReference type="SUPFAM" id="SSF47413">
    <property type="entry name" value="lambda repressor-like DNA-binding domains"/>
    <property type="match status" value="1"/>
</dbReference>
<reference evidence="2 3" key="1">
    <citation type="submission" date="2020-08" db="EMBL/GenBank/DDBJ databases">
        <title>Sequencing the genomes of 1000 actinobacteria strains.</title>
        <authorList>
            <person name="Klenk H.-P."/>
        </authorList>
    </citation>
    <scope>NUCLEOTIDE SEQUENCE [LARGE SCALE GENOMIC DNA]</scope>
    <source>
        <strain evidence="2 3">DSM 44598</strain>
    </source>
</reference>
<feature type="domain" description="HTH cro/C1-type" evidence="1">
    <location>
        <begin position="17"/>
        <end position="72"/>
    </location>
</feature>
<dbReference type="InterPro" id="IPR001387">
    <property type="entry name" value="Cro/C1-type_HTH"/>
</dbReference>
<evidence type="ECO:0000313" key="3">
    <source>
        <dbReference type="Proteomes" id="UP000579647"/>
    </source>
</evidence>
<dbReference type="AlphaFoldDB" id="A0A840WIZ3"/>
<keyword evidence="3" id="KW-1185">Reference proteome</keyword>
<dbReference type="GO" id="GO:0003677">
    <property type="term" value="F:DNA binding"/>
    <property type="evidence" value="ECO:0007669"/>
    <property type="project" value="InterPro"/>
</dbReference>
<dbReference type="Proteomes" id="UP000579647">
    <property type="component" value="Unassembled WGS sequence"/>
</dbReference>
<comment type="caution">
    <text evidence="2">The sequence shown here is derived from an EMBL/GenBank/DDBJ whole genome shotgun (WGS) entry which is preliminary data.</text>
</comment>
<evidence type="ECO:0000313" key="2">
    <source>
        <dbReference type="EMBL" id="MBB5492961.1"/>
    </source>
</evidence>
<accession>A0A840WIZ3</accession>
<name>A0A840WIZ3_9ACTN</name>
<dbReference type="Gene3D" id="1.10.260.40">
    <property type="entry name" value="lambda repressor-like DNA-binding domains"/>
    <property type="match status" value="1"/>
</dbReference>
<dbReference type="Pfam" id="PF19054">
    <property type="entry name" value="DUF5753"/>
    <property type="match status" value="1"/>
</dbReference>
<dbReference type="Pfam" id="PF13560">
    <property type="entry name" value="HTH_31"/>
    <property type="match status" value="1"/>
</dbReference>
<dbReference type="SMART" id="SM00530">
    <property type="entry name" value="HTH_XRE"/>
    <property type="match status" value="1"/>
</dbReference>
<dbReference type="InterPro" id="IPR043917">
    <property type="entry name" value="DUF5753"/>
</dbReference>
<dbReference type="EMBL" id="JACHDO010000001">
    <property type="protein sequence ID" value="MBB5492961.1"/>
    <property type="molecule type" value="Genomic_DNA"/>
</dbReference>
<dbReference type="CDD" id="cd00093">
    <property type="entry name" value="HTH_XRE"/>
    <property type="match status" value="1"/>
</dbReference>
<dbReference type="RefSeq" id="WP_017582520.1">
    <property type="nucleotide sequence ID" value="NZ_BAAAKM010000032.1"/>
</dbReference>
<protein>
    <submittedName>
        <fullName evidence="2">Transcriptional regulator with XRE-family HTH domain</fullName>
    </submittedName>
</protein>
<dbReference type="InterPro" id="IPR010982">
    <property type="entry name" value="Lambda_DNA-bd_dom_sf"/>
</dbReference>
<organism evidence="2 3">
    <name type="scientific">Nocardiopsis metallicus</name>
    <dbReference type="NCBI Taxonomy" id="179819"/>
    <lineage>
        <taxon>Bacteria</taxon>
        <taxon>Bacillati</taxon>
        <taxon>Actinomycetota</taxon>
        <taxon>Actinomycetes</taxon>
        <taxon>Streptosporangiales</taxon>
        <taxon>Nocardiopsidaceae</taxon>
        <taxon>Nocardiopsis</taxon>
    </lineage>
</organism>
<evidence type="ECO:0000259" key="1">
    <source>
        <dbReference type="SMART" id="SM00530"/>
    </source>
</evidence>
<sequence>MARTRGPAGSKRKLGLWLKEQRTTAGLTGKQVANELGCGDPKVFRMEGGHAVPSKLELDRLFELFGVEDSQERELIRQLSADAKSRHWTSDFESVMPPKFDIYVGREEDATSIYVYETHLVQGLLQTQDHMRSLLAATNPQDAPEDVERLVEFRTRRQRILDRDPDPLNLWVLMDEAALRRQVGGPQVHRAQLEHLLTVTRKPNVNVQVIPESVGAHAGLSGPFSILEFETDEPSMIYIEGQGGNLYLDKPREIRRHKQLWNHIVDVATPTAASARYIEKLMEELPS</sequence>